<name>A0A0D8JF80_9BACT</name>
<evidence type="ECO:0000256" key="3">
    <source>
        <dbReference type="ARBA" id="ARBA00022729"/>
    </source>
</evidence>
<comment type="subcellular location">
    <subcellularLocation>
        <location evidence="1">Cell outer membrane</location>
    </subcellularLocation>
</comment>
<feature type="domain" description="RagB/SusD" evidence="7">
    <location>
        <begin position="319"/>
        <end position="633"/>
    </location>
</feature>
<dbReference type="STRING" id="1544798.LH29_08375"/>
<evidence type="ECO:0008006" key="11">
    <source>
        <dbReference type="Google" id="ProtNLM"/>
    </source>
</evidence>
<dbReference type="EMBL" id="JRHC01000001">
    <property type="protein sequence ID" value="KJF45374.1"/>
    <property type="molecule type" value="Genomic_DNA"/>
</dbReference>
<evidence type="ECO:0000256" key="6">
    <source>
        <dbReference type="SAM" id="SignalP"/>
    </source>
</evidence>
<dbReference type="InterPro" id="IPR012944">
    <property type="entry name" value="SusD_RagB_dom"/>
</dbReference>
<evidence type="ECO:0000256" key="2">
    <source>
        <dbReference type="ARBA" id="ARBA00006275"/>
    </source>
</evidence>
<dbReference type="Proteomes" id="UP000032544">
    <property type="component" value="Unassembled WGS sequence"/>
</dbReference>
<evidence type="ECO:0000256" key="1">
    <source>
        <dbReference type="ARBA" id="ARBA00004442"/>
    </source>
</evidence>
<organism evidence="9 10">
    <name type="scientific">Draconibacterium sediminis</name>
    <dbReference type="NCBI Taxonomy" id="1544798"/>
    <lineage>
        <taxon>Bacteria</taxon>
        <taxon>Pseudomonadati</taxon>
        <taxon>Bacteroidota</taxon>
        <taxon>Bacteroidia</taxon>
        <taxon>Marinilabiliales</taxon>
        <taxon>Prolixibacteraceae</taxon>
        <taxon>Draconibacterium</taxon>
    </lineage>
</organism>
<accession>A0A0D8JF80</accession>
<dbReference type="Pfam" id="PF07980">
    <property type="entry name" value="SusD_RagB"/>
    <property type="match status" value="1"/>
</dbReference>
<feature type="chain" id="PRO_5002331365" description="Carbohydrate-binding protein SusD" evidence="6">
    <location>
        <begin position="22"/>
        <end position="634"/>
    </location>
</feature>
<evidence type="ECO:0000256" key="4">
    <source>
        <dbReference type="ARBA" id="ARBA00023136"/>
    </source>
</evidence>
<reference evidence="9 10" key="1">
    <citation type="submission" date="2014-09" db="EMBL/GenBank/DDBJ databases">
        <title>Draft Genome Sequence of Draconibacterium sp. JN14CK-3.</title>
        <authorList>
            <person name="Dong C."/>
            <person name="Lai Q."/>
            <person name="Shao Z."/>
        </authorList>
    </citation>
    <scope>NUCLEOTIDE SEQUENCE [LARGE SCALE GENOMIC DNA]</scope>
    <source>
        <strain evidence="9 10">JN14CK-3</strain>
    </source>
</reference>
<evidence type="ECO:0000259" key="7">
    <source>
        <dbReference type="Pfam" id="PF07980"/>
    </source>
</evidence>
<dbReference type="InterPro" id="IPR033985">
    <property type="entry name" value="SusD-like_N"/>
</dbReference>
<protein>
    <recommendedName>
        <fullName evidence="11">Carbohydrate-binding protein SusD</fullName>
    </recommendedName>
</protein>
<dbReference type="SUPFAM" id="SSF48452">
    <property type="entry name" value="TPR-like"/>
    <property type="match status" value="1"/>
</dbReference>
<dbReference type="InterPro" id="IPR011990">
    <property type="entry name" value="TPR-like_helical_dom_sf"/>
</dbReference>
<dbReference type="OrthoDB" id="1109873at2"/>
<evidence type="ECO:0000313" key="10">
    <source>
        <dbReference type="Proteomes" id="UP000032544"/>
    </source>
</evidence>
<comment type="similarity">
    <text evidence="2">Belongs to the SusD family.</text>
</comment>
<keyword evidence="5" id="KW-0998">Cell outer membrane</keyword>
<dbReference type="Gene3D" id="1.25.40.390">
    <property type="match status" value="1"/>
</dbReference>
<dbReference type="RefSeq" id="WP_045027522.1">
    <property type="nucleotide sequence ID" value="NZ_JRHC01000001.1"/>
</dbReference>
<feature type="signal peptide" evidence="6">
    <location>
        <begin position="1"/>
        <end position="21"/>
    </location>
</feature>
<comment type="caution">
    <text evidence="9">The sequence shown here is derived from an EMBL/GenBank/DDBJ whole genome shotgun (WGS) entry which is preliminary data.</text>
</comment>
<dbReference type="AlphaFoldDB" id="A0A0D8JF80"/>
<keyword evidence="10" id="KW-1185">Reference proteome</keyword>
<dbReference type="GO" id="GO:0009279">
    <property type="term" value="C:cell outer membrane"/>
    <property type="evidence" value="ECO:0007669"/>
    <property type="project" value="UniProtKB-SubCell"/>
</dbReference>
<evidence type="ECO:0000259" key="8">
    <source>
        <dbReference type="Pfam" id="PF14322"/>
    </source>
</evidence>
<keyword evidence="4" id="KW-0472">Membrane</keyword>
<proteinExistence type="inferred from homology"/>
<dbReference type="PATRIC" id="fig|1544798.3.peg.1683"/>
<gene>
    <name evidence="9" type="ORF">LH29_08375</name>
</gene>
<feature type="domain" description="SusD-like N-terminal" evidence="8">
    <location>
        <begin position="114"/>
        <end position="232"/>
    </location>
</feature>
<evidence type="ECO:0000256" key="5">
    <source>
        <dbReference type="ARBA" id="ARBA00023237"/>
    </source>
</evidence>
<evidence type="ECO:0000313" key="9">
    <source>
        <dbReference type="EMBL" id="KJF45374.1"/>
    </source>
</evidence>
<sequence length="634" mass="73208">MKKIVIILCMALGTMSCQNYLDIVPDNIATIDLAFNNRLGAKSFLYTCYNYLPDDGDITSNPALIGGDEMWLHPKGPDLSSFFGSTWLFDLANGEQNANNPIADFWTGDKQGKNLFIAIRDCNIFLDNIQRVPDIDDWEKKRWIAEVKFLKAYYHYYLLRMYGPTPIIDDNLPISASPDDVKVERQPVSKVVSYIVDLLDEAVIDLPLKIENETVELGRINQVIAYSIKAKVLVLDASPIFNRSGVFDDLLSSDGQKLIDKTEDDKKWVIAKEAVEMAIEKSHEAGIHLYTYKDSKVITDSTRYKMNIRGSFSERWNSEVIWGLTFTSTDHMQRLAQPRFNSAHISTHQVRNMLSPTMRMAELYYTGNGVPINEDVSWNFDERFKTHVAGEEDRYYIKRGYETANLNFDREPRFYGSLGFDGCIWYGNGKYDDNASYHLEMKARQFAGVMSSEKYNITGYLPKKYVNYENTIDGSGNYSIERYPFPVIRLADLYLLYAETANESGAEKVEVFKYLDLIRDRAGLSGVVESWSAYSNNPTKPDSKEGRRSIIKQERMIELAFEGQRFWDLRRWLDASDVMNEPIRGWNIREASTSDYYKVITLYDMKFNRKDYFWPIQTSEILINNKLVQNPGWK</sequence>
<dbReference type="Pfam" id="PF14322">
    <property type="entry name" value="SusD-like_3"/>
    <property type="match status" value="1"/>
</dbReference>
<dbReference type="PROSITE" id="PS51257">
    <property type="entry name" value="PROKAR_LIPOPROTEIN"/>
    <property type="match status" value="1"/>
</dbReference>
<keyword evidence="3 6" id="KW-0732">Signal</keyword>